<evidence type="ECO:0000313" key="2">
    <source>
        <dbReference type="EMBL" id="NIH81476.1"/>
    </source>
</evidence>
<dbReference type="EMBL" id="JAANOU010000001">
    <property type="protein sequence ID" value="NIH81476.1"/>
    <property type="molecule type" value="Genomic_DNA"/>
</dbReference>
<name>A0ABX0SWX7_9PSEU</name>
<accession>A0ABX0SWX7</accession>
<feature type="region of interest" description="Disordered" evidence="1">
    <location>
        <begin position="274"/>
        <end position="379"/>
    </location>
</feature>
<evidence type="ECO:0000256" key="1">
    <source>
        <dbReference type="SAM" id="MobiDB-lite"/>
    </source>
</evidence>
<sequence>MVCWDARGSADPYPRRTPATHRLFTTFGRDIVAPEPPSKDAVPAPAWATDGAAIELDPTSFRNYGRNVAKISNDISTDTVSANMALRGPGPKDMLMSTSFGPGQEMQDSAFGNAEELGMFLLALPTNVSSIASGGLLLGDIFGSMDGDNAAMLNAVQFAFRMPGAKKPAGLPSWIDTKKTVADTLAMRAESTSAVNTAGDKLISTVVVDGTTITTYQTHGGGVRTVLSKGATTTEYAIGKDGKRLYEIKTIKKTEGEGKNKEEVLETITTHYENDARSGQERRVTRTKHLDKNTDDQFTTVEQLDKDGRPRKTDEQRLPDHVVTYRHSDGTHSREYYTETRKQDTTDVNHNGDKKEMIAGRTNERKVGPQADPQLSDDAYRERLNQARHLGGA</sequence>
<dbReference type="RefSeq" id="WP_167117260.1">
    <property type="nucleotide sequence ID" value="NZ_JAANOU010000001.1"/>
</dbReference>
<keyword evidence="3" id="KW-1185">Reference proteome</keyword>
<organism evidence="2 3">
    <name type="scientific">Amycolatopsis viridis</name>
    <dbReference type="NCBI Taxonomy" id="185678"/>
    <lineage>
        <taxon>Bacteria</taxon>
        <taxon>Bacillati</taxon>
        <taxon>Actinomycetota</taxon>
        <taxon>Actinomycetes</taxon>
        <taxon>Pseudonocardiales</taxon>
        <taxon>Pseudonocardiaceae</taxon>
        <taxon>Amycolatopsis</taxon>
    </lineage>
</organism>
<reference evidence="2 3" key="1">
    <citation type="submission" date="2020-03" db="EMBL/GenBank/DDBJ databases">
        <title>Sequencing the genomes of 1000 actinobacteria strains.</title>
        <authorList>
            <person name="Klenk H.-P."/>
        </authorList>
    </citation>
    <scope>NUCLEOTIDE SEQUENCE [LARGE SCALE GENOMIC DNA]</scope>
    <source>
        <strain evidence="2 3">DSM 45668</strain>
    </source>
</reference>
<protein>
    <submittedName>
        <fullName evidence="2">Uncharacterized protein</fullName>
    </submittedName>
</protein>
<feature type="compositionally biased region" description="Basic and acidic residues" evidence="1">
    <location>
        <begin position="303"/>
        <end position="320"/>
    </location>
</feature>
<feature type="compositionally biased region" description="Basic and acidic residues" evidence="1">
    <location>
        <begin position="326"/>
        <end position="367"/>
    </location>
</feature>
<comment type="caution">
    <text evidence="2">The sequence shown here is derived from an EMBL/GenBank/DDBJ whole genome shotgun (WGS) entry which is preliminary data.</text>
</comment>
<evidence type="ECO:0000313" key="3">
    <source>
        <dbReference type="Proteomes" id="UP000754495"/>
    </source>
</evidence>
<proteinExistence type="predicted"/>
<dbReference type="Proteomes" id="UP000754495">
    <property type="component" value="Unassembled WGS sequence"/>
</dbReference>
<feature type="compositionally biased region" description="Basic and acidic residues" evidence="1">
    <location>
        <begin position="274"/>
        <end position="295"/>
    </location>
</feature>
<gene>
    <name evidence="2" type="ORF">FHX46_004006</name>
</gene>